<dbReference type="InterPro" id="IPR006680">
    <property type="entry name" value="Amidohydro-rel"/>
</dbReference>
<keyword evidence="3" id="KW-0378">Hydrolase</keyword>
<feature type="domain" description="Amidohydrolase-related" evidence="4">
    <location>
        <begin position="62"/>
        <end position="202"/>
    </location>
</feature>
<reference evidence="5" key="1">
    <citation type="journal article" date="2014" name="Genome Announc.">
        <title>Genome sequence of the yeast Cyberlindnera fabianii (Hansenula fabianii).</title>
        <authorList>
            <person name="Freel K.C."/>
            <person name="Sarilar V."/>
            <person name="Neuveglise C."/>
            <person name="Devillers H."/>
            <person name="Friedrich A."/>
            <person name="Schacherer J."/>
        </authorList>
    </citation>
    <scope>NUCLEOTIDE SEQUENCE</scope>
    <source>
        <strain evidence="5">YJS4271</strain>
    </source>
</reference>
<evidence type="ECO:0000256" key="1">
    <source>
        <dbReference type="ARBA" id="ARBA00001947"/>
    </source>
</evidence>
<dbReference type="GO" id="GO:0004038">
    <property type="term" value="F:allantoinase activity"/>
    <property type="evidence" value="ECO:0007669"/>
    <property type="project" value="TreeGrafter"/>
</dbReference>
<dbReference type="GO" id="GO:0006145">
    <property type="term" value="P:purine nucleobase catabolic process"/>
    <property type="evidence" value="ECO:0007669"/>
    <property type="project" value="TreeGrafter"/>
</dbReference>
<dbReference type="PhylomeDB" id="A0A061B592"/>
<evidence type="ECO:0000256" key="3">
    <source>
        <dbReference type="ARBA" id="ARBA00022801"/>
    </source>
</evidence>
<dbReference type="InterPro" id="IPR002195">
    <property type="entry name" value="Dihydroorotase_CS"/>
</dbReference>
<evidence type="ECO:0000313" key="5">
    <source>
        <dbReference type="EMBL" id="CDR44989.1"/>
    </source>
</evidence>
<evidence type="ECO:0000259" key="4">
    <source>
        <dbReference type="Pfam" id="PF01979"/>
    </source>
</evidence>
<dbReference type="InterPro" id="IPR011059">
    <property type="entry name" value="Metal-dep_hydrolase_composite"/>
</dbReference>
<dbReference type="PANTHER" id="PTHR43668:SF2">
    <property type="entry name" value="ALLANTOINASE"/>
    <property type="match status" value="1"/>
</dbReference>
<evidence type="ECO:0000256" key="2">
    <source>
        <dbReference type="ARBA" id="ARBA00022723"/>
    </source>
</evidence>
<organism evidence="5">
    <name type="scientific">Cyberlindnera fabianii</name>
    <name type="common">Yeast</name>
    <name type="synonym">Hansenula fabianii</name>
    <dbReference type="NCBI Taxonomy" id="36022"/>
    <lineage>
        <taxon>Eukaryota</taxon>
        <taxon>Fungi</taxon>
        <taxon>Dikarya</taxon>
        <taxon>Ascomycota</taxon>
        <taxon>Saccharomycotina</taxon>
        <taxon>Saccharomycetes</taxon>
        <taxon>Phaffomycetales</taxon>
        <taxon>Phaffomycetaceae</taxon>
        <taxon>Cyberlindnera</taxon>
    </lineage>
</organism>
<dbReference type="PANTHER" id="PTHR43668">
    <property type="entry name" value="ALLANTOINASE"/>
    <property type="match status" value="1"/>
</dbReference>
<dbReference type="SUPFAM" id="SSF51338">
    <property type="entry name" value="Composite domain of metallo-dependent hydrolases"/>
    <property type="match status" value="1"/>
</dbReference>
<accession>A0A061B592</accession>
<comment type="cofactor">
    <cofactor evidence="1">
        <name>Zn(2+)</name>
        <dbReference type="ChEBI" id="CHEBI:29105"/>
    </cofactor>
</comment>
<dbReference type="Pfam" id="PF01979">
    <property type="entry name" value="Amidohydro_1"/>
    <property type="match status" value="2"/>
</dbReference>
<keyword evidence="2" id="KW-0479">Metal-binding</keyword>
<sequence length="607" mass="65917">MSRALSSTNVVLGDTIGPATIIFSVESGTILEAVQEILSEADPLLALYDVKPEDYRNVTPFVIMPGLVDAHVHLNEPGRTEWEGFETGTKAAAAGGVTTVVDMPLNAIPPTTNIKNFNIKLEAAKGQCWTDVAFWGGLVPDNLNDLVPLINAGVRGFKGFMIDSGVDEFPAIDQPYIDKALKIVEGHDTLVMFHAEMQPAEHGHGHESGAQIDPNNEIFSEDHIEELDMGFTSSLTPLTSNHVMNTLSPQASHGLVNALTPQNSHNLMNALTPQTSNIKGALRSSKQFIHESLTDDQINALALSPKLAAVEPRYGVPSDLVHHDHHIKSPIIEASKDNEELASVDPTTYSAYLASRPDSFEVTAIRTLIACARKTPSVQLHIVHLASQDAVPILYEAQREGLKISAETCFHYLSLAAETIPNCSTFYKCCPPIRTEKNRLALWAALKEGIITTVVSDHSPCTPELKGLDKGDFFAAWGGIASVGLGLPILFTEGQKFNPPLSLVDIVRWCSKNTAKQIGLAHKKGDLRAGYDADIIIFDPSKLQTIENASVHFKNKLTAYNGMALQGRVMETILRGVSVFAINKGHSKIAMGKPILEKRVKLSEPTK</sequence>
<dbReference type="SUPFAM" id="SSF51556">
    <property type="entry name" value="Metallo-dependent hydrolases"/>
    <property type="match status" value="1"/>
</dbReference>
<protein>
    <submittedName>
        <fullName evidence="5">CYFA0S16e00848g1_1</fullName>
    </submittedName>
</protein>
<dbReference type="InterPro" id="IPR018228">
    <property type="entry name" value="DNase_TatD-rel_CS"/>
</dbReference>
<proteinExistence type="predicted"/>
<dbReference type="GO" id="GO:0005737">
    <property type="term" value="C:cytoplasm"/>
    <property type="evidence" value="ECO:0007669"/>
    <property type="project" value="TreeGrafter"/>
</dbReference>
<gene>
    <name evidence="5" type="ORF">CYFA0S_16e00848g</name>
</gene>
<dbReference type="PROSITE" id="PS01137">
    <property type="entry name" value="TATD_1"/>
    <property type="match status" value="1"/>
</dbReference>
<dbReference type="AlphaFoldDB" id="A0A061B592"/>
<feature type="domain" description="Amidohydrolase-related" evidence="4">
    <location>
        <begin position="434"/>
        <end position="577"/>
    </location>
</feature>
<dbReference type="EMBL" id="LK052901">
    <property type="protein sequence ID" value="CDR44989.1"/>
    <property type="molecule type" value="Genomic_DNA"/>
</dbReference>
<dbReference type="InterPro" id="IPR050138">
    <property type="entry name" value="DHOase/Allantoinase_Hydrolase"/>
</dbReference>
<dbReference type="PROSITE" id="PS00482">
    <property type="entry name" value="DIHYDROOROTASE_1"/>
    <property type="match status" value="1"/>
</dbReference>
<name>A0A061B592_CYBFA</name>
<dbReference type="InterPro" id="IPR032466">
    <property type="entry name" value="Metal_Hydrolase"/>
</dbReference>
<dbReference type="OrthoDB" id="10258955at2759"/>
<dbReference type="Gene3D" id="3.20.20.140">
    <property type="entry name" value="Metal-dependent hydrolases"/>
    <property type="match status" value="2"/>
</dbReference>
<dbReference type="VEuPathDB" id="FungiDB:BON22_1415"/>
<dbReference type="GO" id="GO:0046872">
    <property type="term" value="F:metal ion binding"/>
    <property type="evidence" value="ECO:0007669"/>
    <property type="project" value="UniProtKB-KW"/>
</dbReference>